<sequence>HSRWTDPLHPELISGCSSLRRPGSLLFLATWASPPKASLTSPGHPSGPGPLEPWALPSCEATHLVTEGTPHTSAVLLPTCPSSPAPGSGLLAPGKGAGHAFPHQREGAKSSGSSWSTHPSHTTAWLAYTPTLTVPRLRGAPRWTSVPGLLRRSQSKRLYPFKKPARSILRRHKPATGFFLLKKEPQAPTQRIGTRFGAVDARETPGPQGGGKMGPVHPQGHRGGGACALPHLPPACLQGGGPVPSWWGHSSLAPRGPAQAGILAAQERLLEATFLSCWSLARRHLSHRMALPSRTQTPAW</sequence>
<proteinExistence type="predicted"/>
<protein>
    <submittedName>
        <fullName evidence="2">Uncharacterized protein</fullName>
    </submittedName>
</protein>
<feature type="region of interest" description="Disordered" evidence="1">
    <location>
        <begin position="96"/>
        <end position="120"/>
    </location>
</feature>
<reference evidence="2" key="1">
    <citation type="submission" date="2024-06" db="UniProtKB">
        <authorList>
            <consortium name="Ensembl"/>
        </authorList>
    </citation>
    <scope>IDENTIFICATION</scope>
</reference>
<evidence type="ECO:0000256" key="1">
    <source>
        <dbReference type="SAM" id="MobiDB-lite"/>
    </source>
</evidence>
<name>M3XM31_MUSPF</name>
<dbReference type="EMBL" id="AEYP01014350">
    <property type="status" value="NOT_ANNOTATED_CDS"/>
    <property type="molecule type" value="Genomic_DNA"/>
</dbReference>
<evidence type="ECO:0000313" key="2">
    <source>
        <dbReference type="Ensembl" id="ENSMPUP00000000131.1"/>
    </source>
</evidence>
<organism evidence="2">
    <name type="scientific">Mustela putorius furo</name>
    <name type="common">European domestic ferret</name>
    <name type="synonym">Mustela furo</name>
    <dbReference type="NCBI Taxonomy" id="9669"/>
    <lineage>
        <taxon>Eukaryota</taxon>
        <taxon>Metazoa</taxon>
        <taxon>Chordata</taxon>
        <taxon>Craniata</taxon>
        <taxon>Vertebrata</taxon>
        <taxon>Euteleostomi</taxon>
        <taxon>Mammalia</taxon>
        <taxon>Eutheria</taxon>
        <taxon>Laurasiatheria</taxon>
        <taxon>Carnivora</taxon>
        <taxon>Caniformia</taxon>
        <taxon>Musteloidea</taxon>
        <taxon>Mustelidae</taxon>
        <taxon>Mustelinae</taxon>
        <taxon>Mustela</taxon>
    </lineage>
</organism>
<dbReference type="AlphaFoldDB" id="M3XM31"/>
<accession>M3XM31</accession>
<dbReference type="InParanoid" id="M3XM31"/>
<feature type="region of interest" description="Disordered" evidence="1">
    <location>
        <begin position="202"/>
        <end position="226"/>
    </location>
</feature>
<feature type="compositionally biased region" description="Low complexity" evidence="1">
    <location>
        <begin position="110"/>
        <end position="120"/>
    </location>
</feature>
<dbReference type="HOGENOM" id="CLU_929212_0_0_1"/>
<dbReference type="Ensembl" id="ENSMPUT00000000135.1">
    <property type="protein sequence ID" value="ENSMPUP00000000131.1"/>
    <property type="gene ID" value="ENSMPUG00000000135.1"/>
</dbReference>